<dbReference type="Proteomes" id="UP000198535">
    <property type="component" value="Unassembled WGS sequence"/>
</dbReference>
<feature type="transmembrane region" description="Helical" evidence="5">
    <location>
        <begin position="21"/>
        <end position="44"/>
    </location>
</feature>
<keyword evidence="3 4" id="KW-0974">Archaeal flagellum</keyword>
<name>A0A1I4UV05_9EURY</name>
<dbReference type="AlphaFoldDB" id="A0A1I4UV05"/>
<dbReference type="RefSeq" id="WP_245748066.1">
    <property type="nucleotide sequence ID" value="NZ_FOUJ01000008.1"/>
</dbReference>
<dbReference type="Pfam" id="PF01917">
    <property type="entry name" value="Flagellin_arch-type"/>
    <property type="match status" value="2"/>
</dbReference>
<dbReference type="GO" id="GO:0005198">
    <property type="term" value="F:structural molecule activity"/>
    <property type="evidence" value="ECO:0007669"/>
    <property type="project" value="InterPro"/>
</dbReference>
<dbReference type="InterPro" id="IPR002774">
    <property type="entry name" value="Flagellin_arc-type"/>
</dbReference>
<dbReference type="InterPro" id="IPR013373">
    <property type="entry name" value="Flagellin/pilin_N_arc"/>
</dbReference>
<evidence type="ECO:0000256" key="1">
    <source>
        <dbReference type="ARBA" id="ARBA00004618"/>
    </source>
</evidence>
<comment type="similarity">
    <text evidence="2 4">Belongs to the archaeal flagellin family.</text>
</comment>
<dbReference type="GO" id="GO:0097588">
    <property type="term" value="P:archaeal or bacterial-type flagellum-dependent cell motility"/>
    <property type="evidence" value="ECO:0007669"/>
    <property type="project" value="InterPro"/>
</dbReference>
<protein>
    <recommendedName>
        <fullName evidence="4">Flagellin</fullName>
    </recommendedName>
</protein>
<sequence>MRDRTKANQKHSMHRDDRAQVGIGTLIIFISMVLVAAVASALLIKTSGVLQQKASQTGQETTREVASNMRIDRVEGARATYTTVTVTDGTPSATNLTSSKGGMIEWISDSGAFNISVDGEDEVEVDEYSYYEHRFSTAGSHNFTVTGTAGSTTGSITTSNAVDYGEITKLHISVSLGPGSEDVDLSQLIIYLSDGSHVANVRYDTGDTDDEIHLPTDEYFSVSPIRTRDQTVFKATQPVLRTGDIMEVVVDIRRVFQADDEEYEGLSPRTEVSFQVRPEAGALVVFDFTTPGAYFDEKYILLRY</sequence>
<dbReference type="NCBIfam" id="TIGR02537">
    <property type="entry name" value="arch_flag_Nterm"/>
    <property type="match status" value="1"/>
</dbReference>
<comment type="subcellular location">
    <subcellularLocation>
        <location evidence="1 4">Archaeal flagellum</location>
    </subcellularLocation>
</comment>
<evidence type="ECO:0000256" key="2">
    <source>
        <dbReference type="ARBA" id="ARBA00010256"/>
    </source>
</evidence>
<evidence type="ECO:0000256" key="4">
    <source>
        <dbReference type="RuleBase" id="RU361282"/>
    </source>
</evidence>
<keyword evidence="6" id="KW-0282">Flagellum</keyword>
<keyword evidence="7" id="KW-1185">Reference proteome</keyword>
<keyword evidence="5" id="KW-0472">Membrane</keyword>
<keyword evidence="6" id="KW-0966">Cell projection</keyword>
<evidence type="ECO:0000313" key="6">
    <source>
        <dbReference type="EMBL" id="SFM92728.1"/>
    </source>
</evidence>
<dbReference type="GO" id="GO:0097589">
    <property type="term" value="C:archaeal-type flagellum"/>
    <property type="evidence" value="ECO:0007669"/>
    <property type="project" value="UniProtKB-SubCell"/>
</dbReference>
<dbReference type="STRING" id="487685.SAMN04488696_2904"/>
<proteinExistence type="inferred from homology"/>
<evidence type="ECO:0000256" key="3">
    <source>
        <dbReference type="ARBA" id="ARBA00022440"/>
    </source>
</evidence>
<keyword evidence="6" id="KW-0969">Cilium</keyword>
<evidence type="ECO:0000313" key="7">
    <source>
        <dbReference type="Proteomes" id="UP000198535"/>
    </source>
</evidence>
<organism evidence="6 7">
    <name type="scientific">Methanolobus profundi</name>
    <dbReference type="NCBI Taxonomy" id="487685"/>
    <lineage>
        <taxon>Archaea</taxon>
        <taxon>Methanobacteriati</taxon>
        <taxon>Methanobacteriota</taxon>
        <taxon>Stenosarchaea group</taxon>
        <taxon>Methanomicrobia</taxon>
        <taxon>Methanosarcinales</taxon>
        <taxon>Methanosarcinaceae</taxon>
        <taxon>Methanolobus</taxon>
    </lineage>
</organism>
<comment type="function">
    <text evidence="4">Flagellin is the subunit protein which polymerizes to form the filaments of archaeal flagella.</text>
</comment>
<reference evidence="7" key="1">
    <citation type="submission" date="2016-10" db="EMBL/GenBank/DDBJ databases">
        <authorList>
            <person name="Varghese N."/>
            <person name="Submissions S."/>
        </authorList>
    </citation>
    <scope>NUCLEOTIDE SEQUENCE [LARGE SCALE GENOMIC DNA]</scope>
    <source>
        <strain evidence="7">Mob M</strain>
    </source>
</reference>
<keyword evidence="5" id="KW-1133">Transmembrane helix</keyword>
<keyword evidence="5" id="KW-0812">Transmembrane</keyword>
<gene>
    <name evidence="6" type="ORF">SAMN04488696_2904</name>
</gene>
<dbReference type="PANTHER" id="PTHR35903">
    <property type="entry name" value="FLAGELLIN B1"/>
    <property type="match status" value="1"/>
</dbReference>
<evidence type="ECO:0000256" key="5">
    <source>
        <dbReference type="SAM" id="Phobius"/>
    </source>
</evidence>
<dbReference type="EMBL" id="FOUJ01000008">
    <property type="protein sequence ID" value="SFM92728.1"/>
    <property type="molecule type" value="Genomic_DNA"/>
</dbReference>
<dbReference type="PANTHER" id="PTHR35903:SF1">
    <property type="entry name" value="FLAGELLIN B1"/>
    <property type="match status" value="1"/>
</dbReference>
<accession>A0A1I4UV05</accession>